<dbReference type="InterPro" id="IPR023212">
    <property type="entry name" value="Hsp33_helix_hairpin_bin_dom_sf"/>
</dbReference>
<reference evidence="6 7" key="1">
    <citation type="submission" date="2016-10" db="EMBL/GenBank/DDBJ databases">
        <authorList>
            <person name="de Groot N.N."/>
        </authorList>
    </citation>
    <scope>NUCLEOTIDE SEQUENCE [LARGE SCALE GENOMIC DNA]</scope>
    <source>
        <strain evidence="6 7">ATCC 35022</strain>
    </source>
</reference>
<dbReference type="OrthoDB" id="9793753at2"/>
<evidence type="ECO:0000313" key="6">
    <source>
        <dbReference type="EMBL" id="SDB52475.1"/>
    </source>
</evidence>
<evidence type="ECO:0000256" key="4">
    <source>
        <dbReference type="ARBA" id="ARBA00023186"/>
    </source>
</evidence>
<dbReference type="InterPro" id="IPR000397">
    <property type="entry name" value="Heat_shock_Hsp33"/>
</dbReference>
<dbReference type="PANTHER" id="PTHR30111">
    <property type="entry name" value="33 KDA CHAPERONIN"/>
    <property type="match status" value="1"/>
</dbReference>
<gene>
    <name evidence="6" type="ORF">SAMN02982931_04122</name>
</gene>
<dbReference type="InterPro" id="IPR016153">
    <property type="entry name" value="Heat_shock_Hsp33_N"/>
</dbReference>
<evidence type="ECO:0000256" key="5">
    <source>
        <dbReference type="ARBA" id="ARBA00023284"/>
    </source>
</evidence>
<sequence>MSEAGVQTVAPAGDDAALPFEVAALDVRGRAIQMGPVLNTILAGHAYPDSVSKLLGEALVLAVLLGSSLKFDGKFILQTDTDGPVDMLVVDYRTDGGMRGYARFDAEKVAAAEAEGRTEPGALLGKGVLAMTIDQGPEMSRYQGIVPLDGGTLEDAGHTYFRQSEQIPTRIRLAVAEFQSRETGELVRTWRAGGLIVQFLPKAPERIRADLPGGDAPEGMEVEAGAEDDAWVEAQSLVGTIEDHELTDPAVPAERLLFRLFHERGVRVFSPIQVVDRCSCSREKVEGLLESFSAEEIAESIEDGGIAVTCEFCGRKYAFDPDQFSGGS</sequence>
<evidence type="ECO:0000256" key="2">
    <source>
        <dbReference type="ARBA" id="ARBA00022833"/>
    </source>
</evidence>
<dbReference type="EMBL" id="FMXQ01000010">
    <property type="protein sequence ID" value="SDB52475.1"/>
    <property type="molecule type" value="Genomic_DNA"/>
</dbReference>
<dbReference type="PANTHER" id="PTHR30111:SF1">
    <property type="entry name" value="33 KDA CHAPERONIN"/>
    <property type="match status" value="1"/>
</dbReference>
<dbReference type="GO" id="GO:0044183">
    <property type="term" value="F:protein folding chaperone"/>
    <property type="evidence" value="ECO:0007669"/>
    <property type="project" value="TreeGrafter"/>
</dbReference>
<dbReference type="Gene3D" id="3.90.1280.10">
    <property type="entry name" value="HSP33 redox switch-like"/>
    <property type="match status" value="1"/>
</dbReference>
<keyword evidence="5" id="KW-0676">Redox-active center</keyword>
<keyword evidence="1" id="KW-0963">Cytoplasm</keyword>
<name>A0A1G6E691_9HYPH</name>
<dbReference type="Gene3D" id="1.10.287.480">
    <property type="entry name" value="helix hairpin bin"/>
    <property type="match status" value="1"/>
</dbReference>
<dbReference type="SUPFAM" id="SSF118352">
    <property type="entry name" value="HSP33 redox switch-like"/>
    <property type="match status" value="1"/>
</dbReference>
<accession>A0A1G6E691</accession>
<dbReference type="GO" id="GO:0051082">
    <property type="term" value="F:unfolded protein binding"/>
    <property type="evidence" value="ECO:0007669"/>
    <property type="project" value="InterPro"/>
</dbReference>
<dbReference type="Pfam" id="PF01430">
    <property type="entry name" value="HSP33"/>
    <property type="match status" value="1"/>
</dbReference>
<dbReference type="STRING" id="665467.SAMN02982931_04122"/>
<proteinExistence type="predicted"/>
<dbReference type="NCBIfam" id="NF002386">
    <property type="entry name" value="PRK01402.1"/>
    <property type="match status" value="1"/>
</dbReference>
<protein>
    <submittedName>
        <fullName evidence="6">Molecular chaperone Hsp33</fullName>
    </submittedName>
</protein>
<dbReference type="PIRSF" id="PIRSF005261">
    <property type="entry name" value="Heat_shock_Hsp33"/>
    <property type="match status" value="1"/>
</dbReference>
<evidence type="ECO:0000313" key="7">
    <source>
        <dbReference type="Proteomes" id="UP000199071"/>
    </source>
</evidence>
<dbReference type="GO" id="GO:0042026">
    <property type="term" value="P:protein refolding"/>
    <property type="evidence" value="ECO:0007669"/>
    <property type="project" value="TreeGrafter"/>
</dbReference>
<organism evidence="6 7">
    <name type="scientific">Bauldia litoralis</name>
    <dbReference type="NCBI Taxonomy" id="665467"/>
    <lineage>
        <taxon>Bacteria</taxon>
        <taxon>Pseudomonadati</taxon>
        <taxon>Pseudomonadota</taxon>
        <taxon>Alphaproteobacteria</taxon>
        <taxon>Hyphomicrobiales</taxon>
        <taxon>Kaistiaceae</taxon>
        <taxon>Bauldia</taxon>
    </lineage>
</organism>
<keyword evidence="4" id="KW-0143">Chaperone</keyword>
<dbReference type="CDD" id="cd00498">
    <property type="entry name" value="Hsp33"/>
    <property type="match status" value="1"/>
</dbReference>
<dbReference type="Proteomes" id="UP000199071">
    <property type="component" value="Unassembled WGS sequence"/>
</dbReference>
<evidence type="ECO:0000256" key="3">
    <source>
        <dbReference type="ARBA" id="ARBA00023157"/>
    </source>
</evidence>
<dbReference type="RefSeq" id="WP_090879498.1">
    <property type="nucleotide sequence ID" value="NZ_FMXQ01000010.1"/>
</dbReference>
<keyword evidence="2" id="KW-0862">Zinc</keyword>
<dbReference type="Gene3D" id="3.55.30.10">
    <property type="entry name" value="Hsp33 domain"/>
    <property type="match status" value="1"/>
</dbReference>
<keyword evidence="3" id="KW-1015">Disulfide bond</keyword>
<evidence type="ECO:0000256" key="1">
    <source>
        <dbReference type="ARBA" id="ARBA00022490"/>
    </source>
</evidence>
<dbReference type="AlphaFoldDB" id="A0A1G6E691"/>
<dbReference type="InterPro" id="IPR016154">
    <property type="entry name" value="Heat_shock_Hsp33_C"/>
</dbReference>
<keyword evidence="7" id="KW-1185">Reference proteome</keyword>
<dbReference type="SUPFAM" id="SSF64397">
    <property type="entry name" value="Hsp33 domain"/>
    <property type="match status" value="1"/>
</dbReference>
<dbReference type="GO" id="GO:0005737">
    <property type="term" value="C:cytoplasm"/>
    <property type="evidence" value="ECO:0007669"/>
    <property type="project" value="InterPro"/>
</dbReference>